<accession>A0AAV2LGN0</accession>
<dbReference type="PANTHER" id="PTHR46096:SF1">
    <property type="entry name" value="PERFORIN 1.5"/>
    <property type="match status" value="1"/>
</dbReference>
<sequence>MLRSCAPPVALLFLWTQLHSSSSSLHTGTGEQCHAAPFVPGHHQLGRGFDVLSLQRKEAHLMDLKTNLTNQYKCTLLENLQQGGQLQKLPLSATGWRSFPKCPSEIHTSQMSSASQFIRAFINATISNFKRHMENSSTESWGTDYSYHKAALALEKQDTFTFAHYSATCIHYKLRVSSHTPLSPEFAEALSRLPDHYTEQATGLYRELVETYGTHYIRQTMTKQSDMATVVDLLLWFEKIDSKRGSKE</sequence>
<feature type="signal peptide" evidence="8">
    <location>
        <begin position="1"/>
        <end position="20"/>
    </location>
</feature>
<evidence type="ECO:0000313" key="11">
    <source>
        <dbReference type="Proteomes" id="UP001497482"/>
    </source>
</evidence>
<dbReference type="GO" id="GO:0022829">
    <property type="term" value="F:wide pore channel activity"/>
    <property type="evidence" value="ECO:0007669"/>
    <property type="project" value="TreeGrafter"/>
</dbReference>
<keyword evidence="6" id="KW-0472">Membrane</keyword>
<comment type="similarity">
    <text evidence="3">Belongs to the complement C6/C7/C8/C9 family.</text>
</comment>
<dbReference type="InterPro" id="IPR052784">
    <property type="entry name" value="Perforin-1_pore-forming"/>
</dbReference>
<evidence type="ECO:0000256" key="5">
    <source>
        <dbReference type="ARBA" id="ARBA00022852"/>
    </source>
</evidence>
<keyword evidence="4" id="KW-0964">Secreted</keyword>
<reference evidence="10 11" key="1">
    <citation type="submission" date="2024-04" db="EMBL/GenBank/DDBJ databases">
        <authorList>
            <person name="Waldvogel A.-M."/>
            <person name="Schoenle A."/>
        </authorList>
    </citation>
    <scope>NUCLEOTIDE SEQUENCE [LARGE SCALE GENOMIC DNA]</scope>
</reference>
<dbReference type="PROSITE" id="PS00279">
    <property type="entry name" value="MACPF_1"/>
    <property type="match status" value="1"/>
</dbReference>
<evidence type="ECO:0000256" key="4">
    <source>
        <dbReference type="ARBA" id="ARBA00022525"/>
    </source>
</evidence>
<keyword evidence="11" id="KW-1185">Reference proteome</keyword>
<dbReference type="PANTHER" id="PTHR46096">
    <property type="entry name" value="PERFORIN-1"/>
    <property type="match status" value="1"/>
</dbReference>
<dbReference type="GO" id="GO:0005576">
    <property type="term" value="C:extracellular region"/>
    <property type="evidence" value="ECO:0007669"/>
    <property type="project" value="UniProtKB-SubCell"/>
</dbReference>
<evidence type="ECO:0000256" key="1">
    <source>
        <dbReference type="ARBA" id="ARBA00004370"/>
    </source>
</evidence>
<keyword evidence="7" id="KW-1015">Disulfide bond</keyword>
<protein>
    <recommendedName>
        <fullName evidence="9">MACPF domain-containing protein</fullName>
    </recommendedName>
</protein>
<dbReference type="Proteomes" id="UP001497482">
    <property type="component" value="Chromosome 3"/>
</dbReference>
<proteinExistence type="inferred from homology"/>
<dbReference type="InterPro" id="IPR020864">
    <property type="entry name" value="MACPF"/>
</dbReference>
<evidence type="ECO:0000259" key="9">
    <source>
        <dbReference type="PROSITE" id="PS51412"/>
    </source>
</evidence>
<evidence type="ECO:0000313" key="10">
    <source>
        <dbReference type="EMBL" id="CAL1601169.1"/>
    </source>
</evidence>
<dbReference type="GO" id="GO:0031640">
    <property type="term" value="P:killing of cells of another organism"/>
    <property type="evidence" value="ECO:0007669"/>
    <property type="project" value="UniProtKB-KW"/>
</dbReference>
<evidence type="ECO:0000256" key="3">
    <source>
        <dbReference type="ARBA" id="ARBA00009214"/>
    </source>
</evidence>
<dbReference type="GO" id="GO:0051607">
    <property type="term" value="P:defense response to virus"/>
    <property type="evidence" value="ECO:0007669"/>
    <property type="project" value="TreeGrafter"/>
</dbReference>
<organism evidence="10 11">
    <name type="scientific">Knipowitschia caucasica</name>
    <name type="common">Caucasian dwarf goby</name>
    <name type="synonym">Pomatoschistus caucasicus</name>
    <dbReference type="NCBI Taxonomy" id="637954"/>
    <lineage>
        <taxon>Eukaryota</taxon>
        <taxon>Metazoa</taxon>
        <taxon>Chordata</taxon>
        <taxon>Craniata</taxon>
        <taxon>Vertebrata</taxon>
        <taxon>Euteleostomi</taxon>
        <taxon>Actinopterygii</taxon>
        <taxon>Neopterygii</taxon>
        <taxon>Teleostei</taxon>
        <taxon>Neoteleostei</taxon>
        <taxon>Acanthomorphata</taxon>
        <taxon>Gobiaria</taxon>
        <taxon>Gobiiformes</taxon>
        <taxon>Gobioidei</taxon>
        <taxon>Gobiidae</taxon>
        <taxon>Gobiinae</taxon>
        <taxon>Knipowitschia</taxon>
    </lineage>
</organism>
<dbReference type="GO" id="GO:0001913">
    <property type="term" value="P:T cell mediated cytotoxicity"/>
    <property type="evidence" value="ECO:0007669"/>
    <property type="project" value="TreeGrafter"/>
</dbReference>
<evidence type="ECO:0000256" key="2">
    <source>
        <dbReference type="ARBA" id="ARBA00004613"/>
    </source>
</evidence>
<dbReference type="Pfam" id="PF01823">
    <property type="entry name" value="MACPF"/>
    <property type="match status" value="1"/>
</dbReference>
<comment type="subcellular location">
    <subcellularLocation>
        <location evidence="1">Membrane</location>
    </subcellularLocation>
    <subcellularLocation>
        <location evidence="2">Secreted</location>
    </subcellularLocation>
</comment>
<gene>
    <name evidence="10" type="ORF">KC01_LOCUS29187</name>
</gene>
<evidence type="ECO:0000256" key="7">
    <source>
        <dbReference type="ARBA" id="ARBA00023157"/>
    </source>
</evidence>
<dbReference type="AlphaFoldDB" id="A0AAV2LGN0"/>
<dbReference type="PROSITE" id="PS51412">
    <property type="entry name" value="MACPF_2"/>
    <property type="match status" value="1"/>
</dbReference>
<evidence type="ECO:0000256" key="8">
    <source>
        <dbReference type="SAM" id="SignalP"/>
    </source>
</evidence>
<dbReference type="GO" id="GO:0016020">
    <property type="term" value="C:membrane"/>
    <property type="evidence" value="ECO:0007669"/>
    <property type="project" value="UniProtKB-SubCell"/>
</dbReference>
<keyword evidence="5" id="KW-0204">Cytolysis</keyword>
<dbReference type="InterPro" id="IPR020863">
    <property type="entry name" value="MACPF_CS"/>
</dbReference>
<feature type="chain" id="PRO_5043359966" description="MACPF domain-containing protein" evidence="8">
    <location>
        <begin position="21"/>
        <end position="248"/>
    </location>
</feature>
<name>A0AAV2LGN0_KNICA</name>
<dbReference type="EMBL" id="OZ035825">
    <property type="protein sequence ID" value="CAL1601169.1"/>
    <property type="molecule type" value="Genomic_DNA"/>
</dbReference>
<dbReference type="GO" id="GO:0001771">
    <property type="term" value="P:immunological synapse formation"/>
    <property type="evidence" value="ECO:0007669"/>
    <property type="project" value="TreeGrafter"/>
</dbReference>
<keyword evidence="8" id="KW-0732">Signal</keyword>
<evidence type="ECO:0000256" key="6">
    <source>
        <dbReference type="ARBA" id="ARBA00023136"/>
    </source>
</evidence>
<feature type="domain" description="MACPF" evidence="9">
    <location>
        <begin position="27"/>
        <end position="248"/>
    </location>
</feature>